<dbReference type="InterPro" id="IPR025711">
    <property type="entry name" value="PepSY"/>
</dbReference>
<dbReference type="Pfam" id="PF03413">
    <property type="entry name" value="PepSY"/>
    <property type="match status" value="2"/>
</dbReference>
<gene>
    <name evidence="3" type="ORF">SAMN04488506_1971</name>
</gene>
<feature type="compositionally biased region" description="Acidic residues" evidence="1">
    <location>
        <begin position="155"/>
        <end position="170"/>
    </location>
</feature>
<feature type="domain" description="PepSY" evidence="2">
    <location>
        <begin position="179"/>
        <end position="236"/>
    </location>
</feature>
<evidence type="ECO:0000313" key="4">
    <source>
        <dbReference type="Proteomes" id="UP000199136"/>
    </source>
</evidence>
<protein>
    <submittedName>
        <fullName evidence="3">Peptidase propeptide and YPEB domain-containing protein</fullName>
    </submittedName>
</protein>
<organism evidence="3 4">
    <name type="scientific">Desemzia incerta</name>
    <dbReference type="NCBI Taxonomy" id="82801"/>
    <lineage>
        <taxon>Bacteria</taxon>
        <taxon>Bacillati</taxon>
        <taxon>Bacillota</taxon>
        <taxon>Bacilli</taxon>
        <taxon>Lactobacillales</taxon>
        <taxon>Carnobacteriaceae</taxon>
        <taxon>Desemzia</taxon>
    </lineage>
</organism>
<reference evidence="3 4" key="1">
    <citation type="submission" date="2016-10" db="EMBL/GenBank/DDBJ databases">
        <authorList>
            <person name="de Groot N.N."/>
        </authorList>
    </citation>
    <scope>NUCLEOTIDE SEQUENCE [LARGE SCALE GENOMIC DNA]</scope>
    <source>
        <strain evidence="3 4">DSM 20581</strain>
    </source>
</reference>
<feature type="compositionally biased region" description="Low complexity" evidence="1">
    <location>
        <begin position="57"/>
        <end position="66"/>
    </location>
</feature>
<evidence type="ECO:0000313" key="3">
    <source>
        <dbReference type="EMBL" id="SFQ43150.1"/>
    </source>
</evidence>
<feature type="compositionally biased region" description="Low complexity" evidence="1">
    <location>
        <begin position="74"/>
        <end position="89"/>
    </location>
</feature>
<proteinExistence type="predicted"/>
<feature type="region of interest" description="Disordered" evidence="1">
    <location>
        <begin position="150"/>
        <end position="170"/>
    </location>
</feature>
<evidence type="ECO:0000256" key="1">
    <source>
        <dbReference type="SAM" id="MobiDB-lite"/>
    </source>
</evidence>
<dbReference type="AlphaFoldDB" id="A0A1I5YGD1"/>
<evidence type="ECO:0000259" key="2">
    <source>
        <dbReference type="Pfam" id="PF03413"/>
    </source>
</evidence>
<feature type="region of interest" description="Disordered" evidence="1">
    <location>
        <begin position="49"/>
        <end position="93"/>
    </location>
</feature>
<feature type="domain" description="PepSY" evidence="2">
    <location>
        <begin position="100"/>
        <end position="157"/>
    </location>
</feature>
<dbReference type="Proteomes" id="UP000199136">
    <property type="component" value="Unassembled WGS sequence"/>
</dbReference>
<name>A0A1I5YGD1_9LACT</name>
<dbReference type="Gene3D" id="3.10.450.40">
    <property type="match status" value="2"/>
</dbReference>
<sequence length="237" mass="25989">MFRDRCSCYTLYKEAYISMINERMRTLTNKTKLTFLALVSTGILGACGSQTADEEQSSSSQVSSETTETDESSSESAASSEETSSNSATGQGINEQEFDVSLDDAVAIYNENHPNTSIESITFDEDSGKYEYDFDGFDDTSEYGLTVDAATGEVSDSESDTEDDDDDDSNEALTLDNILTPQEAMTAALEEVNSGYVDEWQLETDNGMTVYEISIEDSQEDDDNIVLNAETGEIVER</sequence>
<accession>A0A1I5YGD1</accession>
<keyword evidence="4" id="KW-1185">Reference proteome</keyword>
<dbReference type="EMBL" id="FOXW01000008">
    <property type="protein sequence ID" value="SFQ43150.1"/>
    <property type="molecule type" value="Genomic_DNA"/>
</dbReference>
<dbReference type="OrthoDB" id="2166913at2"/>
<dbReference type="STRING" id="82801.SAMN04488506_1971"/>